<protein>
    <submittedName>
        <fullName evidence="1">Uncharacterized protein</fullName>
    </submittedName>
</protein>
<dbReference type="AlphaFoldDB" id="A0A084EX57"/>
<dbReference type="Proteomes" id="UP001222296">
    <property type="component" value="Chromosome"/>
</dbReference>
<name>A0A084EX57_GLAPU</name>
<dbReference type="RefSeq" id="WP_021113112.1">
    <property type="nucleotide sequence ID" value="NZ_CBCRUP010000003.1"/>
</dbReference>
<reference evidence="1" key="1">
    <citation type="submission" date="2023-04" db="EMBL/GenBank/DDBJ databases">
        <title>Molecular characterization of the Integrative and Conjugative elements harboring multidrug-resistance gene from Glaesserella (Haemophilus) parasuis.</title>
        <authorList>
            <person name="Che Y."/>
            <person name="Zhou L."/>
        </authorList>
    </citation>
    <scope>NUCLEOTIDE SEQUENCE</scope>
    <source>
        <strain evidence="1">Z44</strain>
    </source>
</reference>
<dbReference type="OrthoDB" id="9995890at2"/>
<organism evidence="1 2">
    <name type="scientific">Glaesserella parasuis</name>
    <name type="common">Haemophilus parasuis</name>
    <dbReference type="NCBI Taxonomy" id="738"/>
    <lineage>
        <taxon>Bacteria</taxon>
        <taxon>Pseudomonadati</taxon>
        <taxon>Pseudomonadota</taxon>
        <taxon>Gammaproteobacteria</taxon>
        <taxon>Pasteurellales</taxon>
        <taxon>Pasteurellaceae</taxon>
        <taxon>Glaesserella</taxon>
    </lineage>
</organism>
<evidence type="ECO:0000313" key="2">
    <source>
        <dbReference type="Proteomes" id="UP001222296"/>
    </source>
</evidence>
<gene>
    <name evidence="1" type="ORF">QBL01_06145</name>
</gene>
<evidence type="ECO:0000313" key="1">
    <source>
        <dbReference type="EMBL" id="WGE11139.1"/>
    </source>
</evidence>
<sequence>MSKQFRRNQRWRMNRQMKDRRRLNLFLVEKRVRHLEGRQEVVTLDLENTHDLLTALETKVATLVAEKKAREQAEKELQWVAYPKPKSLVCRLWQWLLGVLCSKGNP</sequence>
<proteinExistence type="predicted"/>
<dbReference type="EMBL" id="CP121769">
    <property type="protein sequence ID" value="WGE11139.1"/>
    <property type="molecule type" value="Genomic_DNA"/>
</dbReference>
<accession>A0A084EX57</accession>